<dbReference type="EMBL" id="RJKE01000001">
    <property type="protein sequence ID" value="ROO88597.1"/>
    <property type="molecule type" value="Genomic_DNA"/>
</dbReference>
<gene>
    <name evidence="2" type="ORF">EDD29_6271</name>
</gene>
<dbReference type="OrthoDB" id="3414915at2"/>
<dbReference type="RefSeq" id="WP_123667815.1">
    <property type="nucleotide sequence ID" value="NZ_RJKE01000001.1"/>
</dbReference>
<dbReference type="InterPro" id="IPR041654">
    <property type="entry name" value="StyA_sbd"/>
</dbReference>
<evidence type="ECO:0000313" key="3">
    <source>
        <dbReference type="Proteomes" id="UP000272400"/>
    </source>
</evidence>
<feature type="domain" description="Styrene monooxygenase StyA putative substrate binding" evidence="1">
    <location>
        <begin position="147"/>
        <end position="256"/>
    </location>
</feature>
<organism evidence="2 3">
    <name type="scientific">Actinocorallia herbida</name>
    <dbReference type="NCBI Taxonomy" id="58109"/>
    <lineage>
        <taxon>Bacteria</taxon>
        <taxon>Bacillati</taxon>
        <taxon>Actinomycetota</taxon>
        <taxon>Actinomycetes</taxon>
        <taxon>Streptosporangiales</taxon>
        <taxon>Thermomonosporaceae</taxon>
        <taxon>Actinocorallia</taxon>
    </lineage>
</organism>
<dbReference type="Gene3D" id="3.50.50.60">
    <property type="entry name" value="FAD/NAD(P)-binding domain"/>
    <property type="match status" value="3"/>
</dbReference>
<accession>A0A3N1D4Z9</accession>
<dbReference type="AlphaFoldDB" id="A0A3N1D4Z9"/>
<proteinExistence type="predicted"/>
<evidence type="ECO:0000259" key="1">
    <source>
        <dbReference type="Pfam" id="PF17885"/>
    </source>
</evidence>
<comment type="caution">
    <text evidence="2">The sequence shown here is derived from an EMBL/GenBank/DDBJ whole genome shotgun (WGS) entry which is preliminary data.</text>
</comment>
<name>A0A3N1D4Z9_9ACTN</name>
<protein>
    <submittedName>
        <fullName evidence="2">2-polyprenyl-6-methoxyphenol hydroxylase-like FAD-dependent oxidoreductase</fullName>
    </submittedName>
</protein>
<reference evidence="2 3" key="1">
    <citation type="submission" date="2018-11" db="EMBL/GenBank/DDBJ databases">
        <title>Sequencing the genomes of 1000 actinobacteria strains.</title>
        <authorList>
            <person name="Klenk H.-P."/>
        </authorList>
    </citation>
    <scope>NUCLEOTIDE SEQUENCE [LARGE SCALE GENOMIC DNA]</scope>
    <source>
        <strain evidence="2 3">DSM 44254</strain>
    </source>
</reference>
<keyword evidence="3" id="KW-1185">Reference proteome</keyword>
<dbReference type="Pfam" id="PF17885">
    <property type="entry name" value="Smoa_sbd"/>
    <property type="match status" value="1"/>
</dbReference>
<dbReference type="InterPro" id="IPR036188">
    <property type="entry name" value="FAD/NAD-bd_sf"/>
</dbReference>
<dbReference type="Proteomes" id="UP000272400">
    <property type="component" value="Unassembled WGS sequence"/>
</dbReference>
<dbReference type="SUPFAM" id="SSF51905">
    <property type="entry name" value="FAD/NAD(P)-binding domain"/>
    <property type="match status" value="1"/>
</dbReference>
<evidence type="ECO:0000313" key="2">
    <source>
        <dbReference type="EMBL" id="ROO88597.1"/>
    </source>
</evidence>
<sequence length="415" mass="45462">MRKILIIGAGQAGLQLALTLVDHGGYDVTLMTAQTPEEIRGGRITSTQCMFHPALQIERDAGLNDWEDKTPWMEGQRVTLGAPGGQKILDFYGIWDAPSQSVDQRVKMAGWLERLERSGGKVVLHPVATSELESLAAMYDLVIVAAGKGPLVELFERDDARSPYDHPRRSLAAIYLHGVAPWPARPVPQVRINAVPGVGEMFLMPALTNSGTCDAVLIEAVPGGPLDAFTDRRITPDEHLTRLRALLSEWMPWEYDLFAQAEPTDAKATLYGSYAPSVRRPVGRVGAQKVLGMADVVVLNDPAAGQGANNAAHCAKIYRDAIVARGDLPFDERWMHETFERYWDYAQWSTALTNALISDGLPEHVQQIFGAATQDDEVASRFARGYSVPPSLAEWFFDPAAAGAYLASRQAAQRV</sequence>
<dbReference type="PRINTS" id="PR00420">
    <property type="entry name" value="RNGMNOXGNASE"/>
</dbReference>